<dbReference type="InterPro" id="IPR042047">
    <property type="entry name" value="SleB_dom1"/>
</dbReference>
<dbReference type="Proteomes" id="UP000626026">
    <property type="component" value="Unassembled WGS sequence"/>
</dbReference>
<comment type="caution">
    <text evidence="2">The sequence shown here is derived from an EMBL/GenBank/DDBJ whole genome shotgun (WGS) entry which is preliminary data.</text>
</comment>
<protein>
    <submittedName>
        <fullName evidence="2">Cell wall hydrolase</fullName>
    </submittedName>
</protein>
<proteinExistence type="predicted"/>
<evidence type="ECO:0000313" key="3">
    <source>
        <dbReference type="Proteomes" id="UP000626026"/>
    </source>
</evidence>
<dbReference type="Pfam" id="PF07486">
    <property type="entry name" value="Hydrolase_2"/>
    <property type="match status" value="1"/>
</dbReference>
<dbReference type="RefSeq" id="WP_187787164.1">
    <property type="nucleotide sequence ID" value="NZ_JACTVA010000095.1"/>
</dbReference>
<feature type="domain" description="Cell wall hydrolase SleB" evidence="1">
    <location>
        <begin position="39"/>
        <end position="147"/>
    </location>
</feature>
<name>A0ABR7RTV1_9PROT</name>
<accession>A0ABR7RTV1</accession>
<reference evidence="2 3" key="1">
    <citation type="journal article" date="2013" name="Int. J. Syst. Evol. Microbiol.">
        <title>Roseomonas aerophila sp. nov., isolated from air.</title>
        <authorList>
            <person name="Kim S.J."/>
            <person name="Weon H.Y."/>
            <person name="Ahn J.H."/>
            <person name="Hong S.B."/>
            <person name="Seok S.J."/>
            <person name="Whang K.S."/>
            <person name="Kwon S.W."/>
        </authorList>
    </citation>
    <scope>NUCLEOTIDE SEQUENCE [LARGE SCALE GENOMIC DNA]</scope>
    <source>
        <strain evidence="2 3">NBRC 108923</strain>
    </source>
</reference>
<evidence type="ECO:0000259" key="1">
    <source>
        <dbReference type="Pfam" id="PF07486"/>
    </source>
</evidence>
<keyword evidence="2" id="KW-0378">Hydrolase</keyword>
<evidence type="ECO:0000313" key="2">
    <source>
        <dbReference type="EMBL" id="MBC9210049.1"/>
    </source>
</evidence>
<organism evidence="2 3">
    <name type="scientific">Teichococcus aerophilus</name>
    <dbReference type="NCBI Taxonomy" id="1224513"/>
    <lineage>
        <taxon>Bacteria</taxon>
        <taxon>Pseudomonadati</taxon>
        <taxon>Pseudomonadota</taxon>
        <taxon>Alphaproteobacteria</taxon>
        <taxon>Acetobacterales</taxon>
        <taxon>Roseomonadaceae</taxon>
        <taxon>Roseomonas</taxon>
    </lineage>
</organism>
<sequence length="159" mass="16978">MSASIETTKATTAPQLAPLEVFALTLWAEAGTRSVRAIEALAAVVMNRVRRAEAGEAARWGRGVAGVCRAPFQYSCWNSRHPRHLLLLAPPAADPALAMCRRIAARALAGLLADPTRGATHHHAEEELPGWAVARTPCAELGGFLFYAAEAVTQGKNKK</sequence>
<dbReference type="Gene3D" id="1.10.10.2520">
    <property type="entry name" value="Cell wall hydrolase SleB, domain 1"/>
    <property type="match status" value="1"/>
</dbReference>
<gene>
    <name evidence="2" type="ORF">IBL26_24705</name>
</gene>
<keyword evidence="3" id="KW-1185">Reference proteome</keyword>
<dbReference type="GO" id="GO:0016787">
    <property type="term" value="F:hydrolase activity"/>
    <property type="evidence" value="ECO:0007669"/>
    <property type="project" value="UniProtKB-KW"/>
</dbReference>
<dbReference type="EMBL" id="JACTVA010000095">
    <property type="protein sequence ID" value="MBC9210049.1"/>
    <property type="molecule type" value="Genomic_DNA"/>
</dbReference>
<dbReference type="InterPro" id="IPR011105">
    <property type="entry name" value="Cell_wall_hydrolase_SleB"/>
</dbReference>